<accession>A0ABY2GS86</accession>
<dbReference type="EMBL" id="PPTA01000019">
    <property type="protein sequence ID" value="TFA98480.1"/>
    <property type="molecule type" value="Genomic_DNA"/>
</dbReference>
<sequence length="199" mass="21787">MFCARCLRATVARRQLPLARHTFSSSSLRFYSAAAEPQLSTPATDAGDASKPSSTTTSSRSICPEGTVLTGLNYTKGGQDPVALKDEEYPEWLWSCLDVMKKADAADDNLGDEFSKSKKQRKLAAKRQKALEAKLLAEGNLEALAPKVPLPQQSVNLPGDKNGSVLDNIAAAEKREELRKAMRKERRAAIKESNYLKSM</sequence>
<comment type="caution">
    <text evidence="9">The sequence shown here is derived from an EMBL/GenBank/DDBJ whole genome shotgun (WGS) entry which is preliminary data.</text>
</comment>
<dbReference type="PANTHER" id="PTHR28595:SF1">
    <property type="entry name" value="LARGE RIBOSOMAL SUBUNIT PROTEIN ML54"/>
    <property type="match status" value="1"/>
</dbReference>
<dbReference type="RefSeq" id="XP_073554682.1">
    <property type="nucleotide sequence ID" value="XM_073706757.1"/>
</dbReference>
<keyword evidence="3" id="KW-0689">Ribosomal protein</keyword>
<evidence type="ECO:0000256" key="8">
    <source>
        <dbReference type="SAM" id="MobiDB-lite"/>
    </source>
</evidence>
<evidence type="ECO:0000256" key="1">
    <source>
        <dbReference type="ARBA" id="ARBA00004173"/>
    </source>
</evidence>
<evidence type="ECO:0000313" key="9">
    <source>
        <dbReference type="EMBL" id="TFA98480.1"/>
    </source>
</evidence>
<keyword evidence="5" id="KW-0687">Ribonucleoprotein</keyword>
<evidence type="ECO:0000256" key="5">
    <source>
        <dbReference type="ARBA" id="ARBA00023274"/>
    </source>
</evidence>
<evidence type="ECO:0000256" key="3">
    <source>
        <dbReference type="ARBA" id="ARBA00022980"/>
    </source>
</evidence>
<evidence type="ECO:0000313" key="10">
    <source>
        <dbReference type="Proteomes" id="UP001642720"/>
    </source>
</evidence>
<evidence type="ECO:0000256" key="4">
    <source>
        <dbReference type="ARBA" id="ARBA00023128"/>
    </source>
</evidence>
<proteinExistence type="inferred from homology"/>
<comment type="subcellular location">
    <subcellularLocation>
        <location evidence="1">Mitochondrion</location>
    </subcellularLocation>
</comment>
<reference evidence="9 10" key="1">
    <citation type="submission" date="2018-01" db="EMBL/GenBank/DDBJ databases">
        <title>Genome characterization of the sugarcane-associated fungus Trichoderma ghanense CCMA-1212 and their application in lignocelulose bioconversion.</title>
        <authorList>
            <person name="Steindorff A.S."/>
            <person name="Mendes T.D."/>
            <person name="Vilela E.S.D."/>
            <person name="Rodrigues D.S."/>
            <person name="Formighieri E.F."/>
            <person name="Melo I.S."/>
            <person name="Favaro L.C.L."/>
        </authorList>
    </citation>
    <scope>NUCLEOTIDE SEQUENCE [LARGE SCALE GENOMIC DNA]</scope>
    <source>
        <strain evidence="9 10">CCMA-1212</strain>
    </source>
</reference>
<dbReference type="Proteomes" id="UP001642720">
    <property type="component" value="Unassembled WGS sequence"/>
</dbReference>
<keyword evidence="2" id="KW-0809">Transit peptide</keyword>
<organism evidence="9 10">
    <name type="scientific">Trichoderma ghanense</name>
    <dbReference type="NCBI Taxonomy" id="65468"/>
    <lineage>
        <taxon>Eukaryota</taxon>
        <taxon>Fungi</taxon>
        <taxon>Dikarya</taxon>
        <taxon>Ascomycota</taxon>
        <taxon>Pezizomycotina</taxon>
        <taxon>Sordariomycetes</taxon>
        <taxon>Hypocreomycetidae</taxon>
        <taxon>Hypocreales</taxon>
        <taxon>Hypocreaceae</taxon>
        <taxon>Trichoderma</taxon>
    </lineage>
</organism>
<name>A0ABY2GS86_9HYPO</name>
<protein>
    <recommendedName>
        <fullName evidence="7">Large ribosomal subunit protein mL54</fullName>
    </recommendedName>
</protein>
<dbReference type="GeneID" id="300581207"/>
<comment type="similarity">
    <text evidence="6">Belongs to the mitochondrion-specific ribosomal protein mL54 family.</text>
</comment>
<dbReference type="PANTHER" id="PTHR28595">
    <property type="entry name" value="39S RIBOSOMAL PROTEIN L54, MITOCHONDRIAL"/>
    <property type="match status" value="1"/>
</dbReference>
<dbReference type="InterPro" id="IPR013870">
    <property type="entry name" value="Ribosomal_mL54"/>
</dbReference>
<evidence type="ECO:0000256" key="2">
    <source>
        <dbReference type="ARBA" id="ARBA00022946"/>
    </source>
</evidence>
<dbReference type="Pfam" id="PF08561">
    <property type="entry name" value="Ribosomal_L37"/>
    <property type="match status" value="1"/>
</dbReference>
<keyword evidence="10" id="KW-1185">Reference proteome</keyword>
<gene>
    <name evidence="9" type="ORF">CCMA1212_009684</name>
</gene>
<feature type="region of interest" description="Disordered" evidence="8">
    <location>
        <begin position="39"/>
        <end position="64"/>
    </location>
</feature>
<evidence type="ECO:0000256" key="6">
    <source>
        <dbReference type="ARBA" id="ARBA00033752"/>
    </source>
</evidence>
<evidence type="ECO:0000256" key="7">
    <source>
        <dbReference type="ARBA" id="ARBA00035179"/>
    </source>
</evidence>
<keyword evidence="4" id="KW-0496">Mitochondrion</keyword>